<feature type="transmembrane region" description="Helical" evidence="1">
    <location>
        <begin position="125"/>
        <end position="147"/>
    </location>
</feature>
<evidence type="ECO:0008006" key="4">
    <source>
        <dbReference type="Google" id="ProtNLM"/>
    </source>
</evidence>
<name>A0A918GXS3_9ACTN</name>
<evidence type="ECO:0000256" key="1">
    <source>
        <dbReference type="SAM" id="Phobius"/>
    </source>
</evidence>
<gene>
    <name evidence="2" type="ORF">GCM10014713_09330</name>
</gene>
<keyword evidence="3" id="KW-1185">Reference proteome</keyword>
<reference evidence="2" key="1">
    <citation type="journal article" date="2014" name="Int. J. Syst. Evol. Microbiol.">
        <title>Complete genome sequence of Corynebacterium casei LMG S-19264T (=DSM 44701T), isolated from a smear-ripened cheese.</title>
        <authorList>
            <consortium name="US DOE Joint Genome Institute (JGI-PGF)"/>
            <person name="Walter F."/>
            <person name="Albersmeier A."/>
            <person name="Kalinowski J."/>
            <person name="Ruckert C."/>
        </authorList>
    </citation>
    <scope>NUCLEOTIDE SEQUENCE</scope>
    <source>
        <strain evidence="2">JCM 3172</strain>
    </source>
</reference>
<organism evidence="2 3">
    <name type="scientific">Streptomyces purpureus</name>
    <dbReference type="NCBI Taxonomy" id="1951"/>
    <lineage>
        <taxon>Bacteria</taxon>
        <taxon>Bacillati</taxon>
        <taxon>Actinomycetota</taxon>
        <taxon>Actinomycetes</taxon>
        <taxon>Kitasatosporales</taxon>
        <taxon>Streptomycetaceae</taxon>
        <taxon>Streptomyces</taxon>
    </lineage>
</organism>
<accession>A0A918GXS3</accession>
<keyword evidence="1" id="KW-0472">Membrane</keyword>
<keyword evidence="1" id="KW-0812">Transmembrane</keyword>
<evidence type="ECO:0000313" key="2">
    <source>
        <dbReference type="EMBL" id="GGT18587.1"/>
    </source>
</evidence>
<feature type="transmembrane region" description="Helical" evidence="1">
    <location>
        <begin position="18"/>
        <end position="36"/>
    </location>
</feature>
<feature type="transmembrane region" description="Helical" evidence="1">
    <location>
        <begin position="197"/>
        <end position="219"/>
    </location>
</feature>
<comment type="caution">
    <text evidence="2">The sequence shown here is derived from an EMBL/GenBank/DDBJ whole genome shotgun (WGS) entry which is preliminary data.</text>
</comment>
<feature type="transmembrane region" description="Helical" evidence="1">
    <location>
        <begin position="42"/>
        <end position="62"/>
    </location>
</feature>
<proteinExistence type="predicted"/>
<feature type="transmembrane region" description="Helical" evidence="1">
    <location>
        <begin position="83"/>
        <end position="105"/>
    </location>
</feature>
<dbReference type="RefSeq" id="WP_189200020.1">
    <property type="nucleotide sequence ID" value="NZ_BMQQ01000002.1"/>
</dbReference>
<sequence>MTALLRYQTGLLLRSQRWLPPVLLYVIFLGIGVRVGEPVLGALGWAAAALVPVTAWLVRICLDQEPPAARHVVAAAAGRQRGHLAAVLTAATTTGLLALLATPLVTYVSRPTSADYSAYVAPLPAGLAGAVAAGVAVLTGTALGTLCSRPLVLGRGWSTAATLLGSLLVLVTTGSPAHHAVTALVTGSRDGTVHIPWLALLGAGALAAAAVALACRLTAWRE</sequence>
<evidence type="ECO:0000313" key="3">
    <source>
        <dbReference type="Proteomes" id="UP000619486"/>
    </source>
</evidence>
<feature type="transmembrane region" description="Helical" evidence="1">
    <location>
        <begin position="159"/>
        <end position="177"/>
    </location>
</feature>
<keyword evidence="1" id="KW-1133">Transmembrane helix</keyword>
<protein>
    <recommendedName>
        <fullName evidence="4">ABC transporter</fullName>
    </recommendedName>
</protein>
<dbReference type="AlphaFoldDB" id="A0A918GXS3"/>
<dbReference type="Proteomes" id="UP000619486">
    <property type="component" value="Unassembled WGS sequence"/>
</dbReference>
<dbReference type="EMBL" id="BMQQ01000002">
    <property type="protein sequence ID" value="GGT18587.1"/>
    <property type="molecule type" value="Genomic_DNA"/>
</dbReference>
<reference evidence="2" key="2">
    <citation type="submission" date="2020-09" db="EMBL/GenBank/DDBJ databases">
        <authorList>
            <person name="Sun Q."/>
            <person name="Ohkuma M."/>
        </authorList>
    </citation>
    <scope>NUCLEOTIDE SEQUENCE</scope>
    <source>
        <strain evidence="2">JCM 3172</strain>
    </source>
</reference>